<accession>A0A6G1K7H2</accession>
<dbReference type="SUPFAM" id="SSF54427">
    <property type="entry name" value="NTF2-like"/>
    <property type="match status" value="1"/>
</dbReference>
<evidence type="ECO:0000313" key="3">
    <source>
        <dbReference type="Proteomes" id="UP000799428"/>
    </source>
</evidence>
<feature type="domain" description="NTF2" evidence="1">
    <location>
        <begin position="23"/>
        <end position="180"/>
    </location>
</feature>
<reference evidence="2" key="1">
    <citation type="journal article" date="2020" name="Stud. Mycol.">
        <title>101 Dothideomycetes genomes: a test case for predicting lifestyles and emergence of pathogens.</title>
        <authorList>
            <person name="Haridas S."/>
            <person name="Albert R."/>
            <person name="Binder M."/>
            <person name="Bloem J."/>
            <person name="Labutti K."/>
            <person name="Salamov A."/>
            <person name="Andreopoulos B."/>
            <person name="Baker S."/>
            <person name="Barry K."/>
            <person name="Bills G."/>
            <person name="Bluhm B."/>
            <person name="Cannon C."/>
            <person name="Castanera R."/>
            <person name="Culley D."/>
            <person name="Daum C."/>
            <person name="Ezra D."/>
            <person name="Gonzalez J."/>
            <person name="Henrissat B."/>
            <person name="Kuo A."/>
            <person name="Liang C."/>
            <person name="Lipzen A."/>
            <person name="Lutzoni F."/>
            <person name="Magnuson J."/>
            <person name="Mondo S."/>
            <person name="Nolan M."/>
            <person name="Ohm R."/>
            <person name="Pangilinan J."/>
            <person name="Park H.-J."/>
            <person name="Ramirez L."/>
            <person name="Alfaro M."/>
            <person name="Sun H."/>
            <person name="Tritt A."/>
            <person name="Yoshinaga Y."/>
            <person name="Zwiers L.-H."/>
            <person name="Turgeon B."/>
            <person name="Goodwin S."/>
            <person name="Spatafora J."/>
            <person name="Crous P."/>
            <person name="Grigoriev I."/>
        </authorList>
    </citation>
    <scope>NUCLEOTIDE SEQUENCE</scope>
    <source>
        <strain evidence="2">CBS 279.74</strain>
    </source>
</reference>
<protein>
    <recommendedName>
        <fullName evidence="1">NTF2 domain-containing protein</fullName>
    </recommendedName>
</protein>
<dbReference type="InterPro" id="IPR018222">
    <property type="entry name" value="Nuclear_transport_factor_2_euk"/>
</dbReference>
<evidence type="ECO:0000259" key="1">
    <source>
        <dbReference type="PROSITE" id="PS50177"/>
    </source>
</evidence>
<dbReference type="Proteomes" id="UP000799428">
    <property type="component" value="Unassembled WGS sequence"/>
</dbReference>
<dbReference type="OrthoDB" id="25408at2759"/>
<gene>
    <name evidence="2" type="ORF">K504DRAFT_502597</name>
</gene>
<name>A0A6G1K7H2_9PLEO</name>
<dbReference type="PROSITE" id="PS50177">
    <property type="entry name" value="NTF2_DOMAIN"/>
    <property type="match status" value="1"/>
</dbReference>
<dbReference type="InterPro" id="IPR032710">
    <property type="entry name" value="NTF2-like_dom_sf"/>
</dbReference>
<organism evidence="2 3">
    <name type="scientific">Pleomassaria siparia CBS 279.74</name>
    <dbReference type="NCBI Taxonomy" id="1314801"/>
    <lineage>
        <taxon>Eukaryota</taxon>
        <taxon>Fungi</taxon>
        <taxon>Dikarya</taxon>
        <taxon>Ascomycota</taxon>
        <taxon>Pezizomycotina</taxon>
        <taxon>Dothideomycetes</taxon>
        <taxon>Pleosporomycetidae</taxon>
        <taxon>Pleosporales</taxon>
        <taxon>Pleomassariaceae</taxon>
        <taxon>Pleomassaria</taxon>
    </lineage>
</organism>
<dbReference type="Gene3D" id="3.10.450.50">
    <property type="match status" value="1"/>
</dbReference>
<evidence type="ECO:0000313" key="2">
    <source>
        <dbReference type="EMBL" id="KAF2708573.1"/>
    </source>
</evidence>
<keyword evidence="3" id="KW-1185">Reference proteome</keyword>
<proteinExistence type="predicted"/>
<sequence length="230" mass="25517">MGDAALTPEEHAEFLLDLVACAAAEAFTDSYYYTLEKSRDKISSFYAPKTVGPDNTTPSIAWNSILYNEGSSFQEYFEGLTHTHFELESLDVDVLNPKFLPASDLLGGSNNDAEDHDRRMSIAIVVTGCVRLEEPLKGPMREFAETFVLIPNREKQLPPKPSFEKGWHQEWLIQTQNFRFTEWGATEVGDAKSEGTKVPTGPRNVFQGRNQGVAKHFAAAGLTIKGKGKA</sequence>
<dbReference type="EMBL" id="MU005771">
    <property type="protein sequence ID" value="KAF2708573.1"/>
    <property type="molecule type" value="Genomic_DNA"/>
</dbReference>
<dbReference type="AlphaFoldDB" id="A0A6G1K7H2"/>